<evidence type="ECO:0000313" key="5">
    <source>
        <dbReference type="EMBL" id="EFC46827.1"/>
    </source>
</evidence>
<dbReference type="GeneID" id="8860035"/>
<gene>
    <name evidence="5" type="ORF">NAEGRDRAFT_65203</name>
</gene>
<dbReference type="SMART" id="SM00066">
    <property type="entry name" value="GAL4"/>
    <property type="match status" value="1"/>
</dbReference>
<evidence type="ECO:0000259" key="4">
    <source>
        <dbReference type="PROSITE" id="PS50048"/>
    </source>
</evidence>
<dbReference type="InParanoid" id="D2V8L7"/>
<feature type="region of interest" description="Disordered" evidence="3">
    <location>
        <begin position="1"/>
        <end position="76"/>
    </location>
</feature>
<dbReference type="KEGG" id="ngr:NAEGRDRAFT_65203"/>
<dbReference type="EMBL" id="GG738857">
    <property type="protein sequence ID" value="EFC46827.1"/>
    <property type="molecule type" value="Genomic_DNA"/>
</dbReference>
<feature type="region of interest" description="Disordered" evidence="3">
    <location>
        <begin position="118"/>
        <end position="146"/>
    </location>
</feature>
<dbReference type="VEuPathDB" id="AmoebaDB:NAEGRDRAFT_65203"/>
<evidence type="ECO:0000256" key="3">
    <source>
        <dbReference type="SAM" id="MobiDB-lite"/>
    </source>
</evidence>
<proteinExistence type="predicted"/>
<evidence type="ECO:0000256" key="2">
    <source>
        <dbReference type="ARBA" id="ARBA00023242"/>
    </source>
</evidence>
<evidence type="ECO:0000256" key="1">
    <source>
        <dbReference type="ARBA" id="ARBA00022723"/>
    </source>
</evidence>
<evidence type="ECO:0000313" key="6">
    <source>
        <dbReference type="Proteomes" id="UP000006671"/>
    </source>
</evidence>
<keyword evidence="1" id="KW-0479">Metal-binding</keyword>
<dbReference type="PANTHER" id="PTHR47659">
    <property type="entry name" value="ZN(II)2CYS6 TRANSCRIPTION FACTOR (EUROFUNG)-RELATED"/>
    <property type="match status" value="1"/>
</dbReference>
<dbReference type="InterPro" id="IPR050335">
    <property type="entry name" value="ERT1_acuK_gluconeogen_tf"/>
</dbReference>
<name>D2V8L7_NAEGR</name>
<dbReference type="GO" id="GO:0000981">
    <property type="term" value="F:DNA-binding transcription factor activity, RNA polymerase II-specific"/>
    <property type="evidence" value="ECO:0007669"/>
    <property type="project" value="InterPro"/>
</dbReference>
<feature type="compositionally biased region" description="Low complexity" evidence="3">
    <location>
        <begin position="21"/>
        <end position="71"/>
    </location>
</feature>
<dbReference type="InterPro" id="IPR001138">
    <property type="entry name" value="Zn2Cys6_DnaBD"/>
</dbReference>
<keyword evidence="6" id="KW-1185">Reference proteome</keyword>
<keyword evidence="2" id="KW-0539">Nucleus</keyword>
<dbReference type="SUPFAM" id="SSF57701">
    <property type="entry name" value="Zn2/Cys6 DNA-binding domain"/>
    <property type="match status" value="1"/>
</dbReference>
<feature type="domain" description="Zn(2)-C6 fungal-type" evidence="4">
    <location>
        <begin position="84"/>
        <end position="115"/>
    </location>
</feature>
<dbReference type="PROSITE" id="PS00463">
    <property type="entry name" value="ZN2_CY6_FUNGAL_1"/>
    <property type="match status" value="1"/>
</dbReference>
<dbReference type="Pfam" id="PF00172">
    <property type="entry name" value="Zn_clus"/>
    <property type="match status" value="1"/>
</dbReference>
<dbReference type="STRING" id="5762.D2V8L7"/>
<dbReference type="RefSeq" id="XP_002679571.1">
    <property type="nucleotide sequence ID" value="XM_002679525.1"/>
</dbReference>
<dbReference type="Proteomes" id="UP000006671">
    <property type="component" value="Unassembled WGS sequence"/>
</dbReference>
<reference evidence="5 6" key="1">
    <citation type="journal article" date="2010" name="Cell">
        <title>The genome of Naegleria gruberi illuminates early eukaryotic versatility.</title>
        <authorList>
            <person name="Fritz-Laylin L.K."/>
            <person name="Prochnik S.E."/>
            <person name="Ginger M.L."/>
            <person name="Dacks J.B."/>
            <person name="Carpenter M.L."/>
            <person name="Field M.C."/>
            <person name="Kuo A."/>
            <person name="Paredez A."/>
            <person name="Chapman J."/>
            <person name="Pham J."/>
            <person name="Shu S."/>
            <person name="Neupane R."/>
            <person name="Cipriano M."/>
            <person name="Mancuso J."/>
            <person name="Tu H."/>
            <person name="Salamov A."/>
            <person name="Lindquist E."/>
            <person name="Shapiro H."/>
            <person name="Lucas S."/>
            <person name="Grigoriev I.V."/>
            <person name="Cande W.Z."/>
            <person name="Fulton C."/>
            <person name="Rokhsar D.S."/>
            <person name="Dawson S.C."/>
        </authorList>
    </citation>
    <scope>NUCLEOTIDE SEQUENCE [LARGE SCALE GENOMIC DNA]</scope>
    <source>
        <strain evidence="5 6">NEG-M</strain>
    </source>
</reference>
<sequence>MLPSSTCDGELIFTESPPPLLDSSSPLTNNKTPSSSSSSSSSPITESPQTSNSDISSIRSDSKTSSPSKSPSKTKTRKKYVKRACVNCKQSHAACDSERPCKRCVSLGMGDKCVDAVRKKSKNDSSNEEKRKKQKPNETQPSNPQFPFYNPMENNLMTPPNTALIGNQMLMIPMLTTATVPTIPINAPSSSSTNSIKSQPPTQSNWKCSLTFFTSFFSFRFSIRNSFTSHYEFS</sequence>
<dbReference type="AlphaFoldDB" id="D2V8L7"/>
<dbReference type="InterPro" id="IPR036864">
    <property type="entry name" value="Zn2-C6_fun-type_DNA-bd_sf"/>
</dbReference>
<dbReference type="GO" id="GO:0008270">
    <property type="term" value="F:zinc ion binding"/>
    <property type="evidence" value="ECO:0007669"/>
    <property type="project" value="InterPro"/>
</dbReference>
<feature type="compositionally biased region" description="Basic and acidic residues" evidence="3">
    <location>
        <begin position="118"/>
        <end position="131"/>
    </location>
</feature>
<protein>
    <submittedName>
        <fullName evidence="5">Predicted protein</fullName>
    </submittedName>
</protein>
<organism evidence="6">
    <name type="scientific">Naegleria gruberi</name>
    <name type="common">Amoeba</name>
    <dbReference type="NCBI Taxonomy" id="5762"/>
    <lineage>
        <taxon>Eukaryota</taxon>
        <taxon>Discoba</taxon>
        <taxon>Heterolobosea</taxon>
        <taxon>Tetramitia</taxon>
        <taxon>Eutetramitia</taxon>
        <taxon>Vahlkampfiidae</taxon>
        <taxon>Naegleria</taxon>
    </lineage>
</organism>
<accession>D2V8L7</accession>
<dbReference type="OrthoDB" id="1555531at2759"/>
<dbReference type="PANTHER" id="PTHR47659:SF1">
    <property type="entry name" value="TRANSCRIPTION ACTIVATOR OF GLUCONEOGENESIS ERT1"/>
    <property type="match status" value="1"/>
</dbReference>
<dbReference type="PROSITE" id="PS50048">
    <property type="entry name" value="ZN2_CY6_FUNGAL_2"/>
    <property type="match status" value="1"/>
</dbReference>